<dbReference type="PANTHER" id="PTHR30069:SF29">
    <property type="entry name" value="HEMOGLOBIN AND HEMOGLOBIN-HAPTOGLOBIN-BINDING PROTEIN 1-RELATED"/>
    <property type="match status" value="1"/>
</dbReference>
<dbReference type="GO" id="GO:0009279">
    <property type="term" value="C:cell outer membrane"/>
    <property type="evidence" value="ECO:0007669"/>
    <property type="project" value="UniProtKB-SubCell"/>
</dbReference>
<evidence type="ECO:0000259" key="10">
    <source>
        <dbReference type="Pfam" id="PF14905"/>
    </source>
</evidence>
<dbReference type="Gene3D" id="2.170.130.10">
    <property type="entry name" value="TonB-dependent receptor, plug domain"/>
    <property type="match status" value="1"/>
</dbReference>
<dbReference type="Proteomes" id="UP000198790">
    <property type="component" value="Unassembled WGS sequence"/>
</dbReference>
<keyword evidence="6 8" id="KW-0472">Membrane</keyword>
<dbReference type="InterPro" id="IPR012910">
    <property type="entry name" value="Plug_dom"/>
</dbReference>
<dbReference type="InterPro" id="IPR041700">
    <property type="entry name" value="OMP_b-brl_3"/>
</dbReference>
<protein>
    <submittedName>
        <fullName evidence="11">Outer membrane receptor for ferrienterochelin and colicins</fullName>
    </submittedName>
</protein>
<evidence type="ECO:0000259" key="9">
    <source>
        <dbReference type="Pfam" id="PF07715"/>
    </source>
</evidence>
<dbReference type="GO" id="GO:0044718">
    <property type="term" value="P:siderophore transmembrane transport"/>
    <property type="evidence" value="ECO:0007669"/>
    <property type="project" value="TreeGrafter"/>
</dbReference>
<evidence type="ECO:0000313" key="12">
    <source>
        <dbReference type="Proteomes" id="UP000198790"/>
    </source>
</evidence>
<organism evidence="11 12">
    <name type="scientific">Algoriphagus aquimarinus</name>
    <dbReference type="NCBI Taxonomy" id="237018"/>
    <lineage>
        <taxon>Bacteria</taxon>
        <taxon>Pseudomonadati</taxon>
        <taxon>Bacteroidota</taxon>
        <taxon>Cytophagia</taxon>
        <taxon>Cytophagales</taxon>
        <taxon>Cyclobacteriaceae</taxon>
        <taxon>Algoriphagus</taxon>
    </lineage>
</organism>
<gene>
    <name evidence="11" type="ORF">SAMN04489723_1336</name>
</gene>
<evidence type="ECO:0000256" key="8">
    <source>
        <dbReference type="PROSITE-ProRule" id="PRU01360"/>
    </source>
</evidence>
<dbReference type="InterPro" id="IPR037066">
    <property type="entry name" value="Plug_dom_sf"/>
</dbReference>
<dbReference type="Pfam" id="PF07715">
    <property type="entry name" value="Plug"/>
    <property type="match status" value="1"/>
</dbReference>
<evidence type="ECO:0000256" key="2">
    <source>
        <dbReference type="ARBA" id="ARBA00022448"/>
    </source>
</evidence>
<dbReference type="STRING" id="237018.SAMN04489723_1336"/>
<evidence type="ECO:0000256" key="5">
    <source>
        <dbReference type="ARBA" id="ARBA00022729"/>
    </source>
</evidence>
<dbReference type="InterPro" id="IPR039426">
    <property type="entry name" value="TonB-dep_rcpt-like"/>
</dbReference>
<reference evidence="11 12" key="1">
    <citation type="submission" date="2016-10" db="EMBL/GenBank/DDBJ databases">
        <authorList>
            <person name="de Groot N.N."/>
        </authorList>
    </citation>
    <scope>NUCLEOTIDE SEQUENCE [LARGE SCALE GENOMIC DNA]</scope>
    <source>
        <strain evidence="11 12">DSM 23399</strain>
    </source>
</reference>
<evidence type="ECO:0000256" key="3">
    <source>
        <dbReference type="ARBA" id="ARBA00022452"/>
    </source>
</evidence>
<dbReference type="SUPFAM" id="SSF49464">
    <property type="entry name" value="Carboxypeptidase regulatory domain-like"/>
    <property type="match status" value="1"/>
</dbReference>
<keyword evidence="11" id="KW-0675">Receptor</keyword>
<keyword evidence="12" id="KW-1185">Reference proteome</keyword>
<evidence type="ECO:0000256" key="6">
    <source>
        <dbReference type="ARBA" id="ARBA00023136"/>
    </source>
</evidence>
<dbReference type="EMBL" id="FOKK01000033">
    <property type="protein sequence ID" value="SFB61239.1"/>
    <property type="molecule type" value="Genomic_DNA"/>
</dbReference>
<dbReference type="PANTHER" id="PTHR30069">
    <property type="entry name" value="TONB-DEPENDENT OUTER MEMBRANE RECEPTOR"/>
    <property type="match status" value="1"/>
</dbReference>
<dbReference type="Gene3D" id="2.60.40.1120">
    <property type="entry name" value="Carboxypeptidase-like, regulatory domain"/>
    <property type="match status" value="1"/>
</dbReference>
<accession>A0A1I1CF15</accession>
<keyword evidence="5" id="KW-0732">Signal</keyword>
<name>A0A1I1CF15_9BACT</name>
<comment type="subcellular location">
    <subcellularLocation>
        <location evidence="1 8">Cell outer membrane</location>
        <topology evidence="1 8">Multi-pass membrane protein</topology>
    </subcellularLocation>
</comment>
<proteinExistence type="inferred from homology"/>
<keyword evidence="3 8" id="KW-1134">Transmembrane beta strand</keyword>
<dbReference type="Pfam" id="PF14905">
    <property type="entry name" value="OMP_b-brl_3"/>
    <property type="match status" value="1"/>
</dbReference>
<comment type="similarity">
    <text evidence="8">Belongs to the TonB-dependent receptor family.</text>
</comment>
<dbReference type="Gene3D" id="2.40.170.20">
    <property type="entry name" value="TonB-dependent receptor, beta-barrel domain"/>
    <property type="match status" value="1"/>
</dbReference>
<evidence type="ECO:0000313" key="11">
    <source>
        <dbReference type="EMBL" id="SFB61239.1"/>
    </source>
</evidence>
<evidence type="ECO:0000256" key="4">
    <source>
        <dbReference type="ARBA" id="ARBA00022692"/>
    </source>
</evidence>
<feature type="domain" description="Outer membrane protein beta-barrel" evidence="10">
    <location>
        <begin position="378"/>
        <end position="773"/>
    </location>
</feature>
<sequence>MKYMLIWILFFGLDITSAYSQGIEVTGKVVDAKSQSPIEFATIKLLNSASGQMIAGTTTLANGNLLLSTENKNFSVEVSFIGFITQQIKEFEVVDNQVNLGTISLEQDTKQMSEVVVQGQRSTTEFQLDKRVFNVGQDLSSTGASALDVLNNVPSVTVNIEGQILLRGTGGVQILINGKPSVLTNDGGNALGTLTADMIEKVEVMTNPSAKYNAEGTSGIINIVLKKEEKKGVNGSVSLNTGVPNNHSLGFSLNKRTEKFNLFSQIGVGKRTMPEDFETINSNSSTGAEVRSVGEVEKNEKFFNLILGTDYYFNDKNVITVSGNYAMEIESENSTGNFSTYNGQGAPLSGWQRKENTEATNPKWQYEMQYKSDFSEEEEHFLLISAIGSSFAKDQSSTFVNRPSFGEDAQSGEQLSDNDFSQAEYTFQADYTRPIAEKFTLETGGQYFINEVKNDYSIAALESGVWVVNPALSNNFFYKQKVLGIYGTGAYEADKFGLKLGLRMENTDIHTLLEETNEENGQNFTNLFPTVHASYKVAKTFSVQGGYSRRISRPRFFDLNPFYNIRNTYSVSTGNPNLLPEYTDSYEVTGILDHSLFSLSASVYHRYITQTIEDVTIFEDNINITKPMNIGTNNVTGLEINGKMTPTDWWSLSTDFNYNYFDRSGTYESTPFGFQSNQWTGRLTNKFNLPADFTLEVVGDYRSSYQTFQRSISGYAMADIGIRKKIVKGKIIVNLSVRDVFATRISESETLNPDFYQYNFRQRGRFVTFGVSYGFGKGEAMEFSGGRRRF</sequence>
<dbReference type="SUPFAM" id="SSF56935">
    <property type="entry name" value="Porins"/>
    <property type="match status" value="1"/>
</dbReference>
<dbReference type="AlphaFoldDB" id="A0A1I1CF15"/>
<keyword evidence="4 8" id="KW-0812">Transmembrane</keyword>
<dbReference type="RefSeq" id="WP_092902004.1">
    <property type="nucleotide sequence ID" value="NZ_FOKK01000033.1"/>
</dbReference>
<dbReference type="GO" id="GO:0015344">
    <property type="term" value="F:siderophore uptake transmembrane transporter activity"/>
    <property type="evidence" value="ECO:0007669"/>
    <property type="project" value="TreeGrafter"/>
</dbReference>
<dbReference type="Pfam" id="PF13715">
    <property type="entry name" value="CarbopepD_reg_2"/>
    <property type="match status" value="1"/>
</dbReference>
<evidence type="ECO:0000256" key="7">
    <source>
        <dbReference type="ARBA" id="ARBA00023237"/>
    </source>
</evidence>
<keyword evidence="7 8" id="KW-0998">Cell outer membrane</keyword>
<dbReference type="InterPro" id="IPR008969">
    <property type="entry name" value="CarboxyPept-like_regulatory"/>
</dbReference>
<feature type="domain" description="TonB-dependent receptor plug" evidence="9">
    <location>
        <begin position="143"/>
        <end position="219"/>
    </location>
</feature>
<dbReference type="InterPro" id="IPR036942">
    <property type="entry name" value="Beta-barrel_TonB_sf"/>
</dbReference>
<dbReference type="OrthoDB" id="972646at2"/>
<keyword evidence="2 8" id="KW-0813">Transport</keyword>
<dbReference type="PROSITE" id="PS52016">
    <property type="entry name" value="TONB_DEPENDENT_REC_3"/>
    <property type="match status" value="1"/>
</dbReference>
<evidence type="ECO:0000256" key="1">
    <source>
        <dbReference type="ARBA" id="ARBA00004571"/>
    </source>
</evidence>